<organism evidence="5 6">
    <name type="scientific">Onchocerca volvulus</name>
    <dbReference type="NCBI Taxonomy" id="6282"/>
    <lineage>
        <taxon>Eukaryota</taxon>
        <taxon>Metazoa</taxon>
        <taxon>Ecdysozoa</taxon>
        <taxon>Nematoda</taxon>
        <taxon>Chromadorea</taxon>
        <taxon>Rhabditida</taxon>
        <taxon>Spirurina</taxon>
        <taxon>Spiruromorpha</taxon>
        <taxon>Filarioidea</taxon>
        <taxon>Onchocercidae</taxon>
        <taxon>Onchocerca</taxon>
    </lineage>
</organism>
<feature type="domain" description="Ig-like" evidence="4">
    <location>
        <begin position="62"/>
        <end position="144"/>
    </location>
</feature>
<dbReference type="InterPro" id="IPR013783">
    <property type="entry name" value="Ig-like_fold"/>
</dbReference>
<dbReference type="Proteomes" id="UP000024404">
    <property type="component" value="Unassembled WGS sequence"/>
</dbReference>
<name>A0A8R1XYC7_ONCVO</name>
<dbReference type="GO" id="GO:0004672">
    <property type="term" value="F:protein kinase activity"/>
    <property type="evidence" value="ECO:0007669"/>
    <property type="project" value="TreeGrafter"/>
</dbReference>
<dbReference type="EMBL" id="CMVM020000170">
    <property type="status" value="NOT_ANNOTATED_CDS"/>
    <property type="molecule type" value="Genomic_DNA"/>
</dbReference>
<accession>A0A8R1XYC7</accession>
<keyword evidence="3" id="KW-0393">Immunoglobulin domain</keyword>
<dbReference type="InterPro" id="IPR036179">
    <property type="entry name" value="Ig-like_dom_sf"/>
</dbReference>
<evidence type="ECO:0000313" key="5">
    <source>
        <dbReference type="EnsemblMetazoa" id="OVOC6295.1"/>
    </source>
</evidence>
<reference evidence="5" key="2">
    <citation type="submission" date="2022-06" db="UniProtKB">
        <authorList>
            <consortium name="EnsemblMetazoa"/>
        </authorList>
    </citation>
    <scope>IDENTIFICATION</scope>
</reference>
<dbReference type="PANTHER" id="PTHR47633">
    <property type="entry name" value="IMMUNOGLOBULIN"/>
    <property type="match status" value="1"/>
</dbReference>
<dbReference type="PROSITE" id="PS50835">
    <property type="entry name" value="IG_LIKE"/>
    <property type="match status" value="1"/>
</dbReference>
<evidence type="ECO:0000256" key="2">
    <source>
        <dbReference type="ARBA" id="ARBA00023157"/>
    </source>
</evidence>
<dbReference type="EnsemblMetazoa" id="OVOC6295.1">
    <property type="protein sequence ID" value="OVOC6295.1"/>
    <property type="gene ID" value="WBGene00243104"/>
</dbReference>
<dbReference type="OMA" id="DVCRLTI"/>
<dbReference type="Pfam" id="PF07679">
    <property type="entry name" value="I-set"/>
    <property type="match status" value="1"/>
</dbReference>
<dbReference type="FunFam" id="2.60.40.10:FF:000032">
    <property type="entry name" value="palladin isoform X1"/>
    <property type="match status" value="1"/>
</dbReference>
<evidence type="ECO:0000256" key="3">
    <source>
        <dbReference type="ARBA" id="ARBA00023319"/>
    </source>
</evidence>
<keyword evidence="1" id="KW-0677">Repeat</keyword>
<dbReference type="PANTHER" id="PTHR47633:SF4">
    <property type="entry name" value="MYOPALLADIN ISOFORM X1"/>
    <property type="match status" value="1"/>
</dbReference>
<dbReference type="SUPFAM" id="SSF48726">
    <property type="entry name" value="Immunoglobulin"/>
    <property type="match status" value="1"/>
</dbReference>
<proteinExistence type="predicted"/>
<evidence type="ECO:0000259" key="4">
    <source>
        <dbReference type="PROSITE" id="PS50835"/>
    </source>
</evidence>
<dbReference type="InterPro" id="IPR013098">
    <property type="entry name" value="Ig_I-set"/>
</dbReference>
<dbReference type="Gene3D" id="2.60.40.10">
    <property type="entry name" value="Immunoglobulins"/>
    <property type="match status" value="1"/>
</dbReference>
<protein>
    <submittedName>
        <fullName evidence="5">Ig-like domain-containing protein</fullName>
    </submittedName>
</protein>
<keyword evidence="2" id="KW-1015">Disulfide bond</keyword>
<dbReference type="AlphaFoldDB" id="A0A8R1XYC7"/>
<sequence length="153" mass="17416">MDGHIHLPNNIPSTYGIPMIDNDSSIFYQSTPTYSPLTKQVDQMAYDIPHNKYAKNPWSCAPEFLKVFGDVRAQIGQHACFDCILLGSPRPKVCWLFNNEKMKFDDVQIDDTADLCRLTIPIIQHYHYGTYTVLCENEVGRAISSANLIPIYD</sequence>
<evidence type="ECO:0000313" key="6">
    <source>
        <dbReference type="Proteomes" id="UP000024404"/>
    </source>
</evidence>
<dbReference type="InterPro" id="IPR007110">
    <property type="entry name" value="Ig-like_dom"/>
</dbReference>
<reference evidence="6" key="1">
    <citation type="submission" date="2013-10" db="EMBL/GenBank/DDBJ databases">
        <title>Genome sequencing of Onchocerca volvulus.</title>
        <authorList>
            <person name="Cotton J."/>
            <person name="Tsai J."/>
            <person name="Stanley E."/>
            <person name="Tracey A."/>
            <person name="Holroyd N."/>
            <person name="Lustigman S."/>
            <person name="Berriman M."/>
        </authorList>
    </citation>
    <scope>NUCLEOTIDE SEQUENCE</scope>
</reference>
<evidence type="ECO:0000256" key="1">
    <source>
        <dbReference type="ARBA" id="ARBA00022737"/>
    </source>
</evidence>
<keyword evidence="6" id="KW-1185">Reference proteome</keyword>